<proteinExistence type="predicted"/>
<keyword evidence="3" id="KW-1185">Reference proteome</keyword>
<evidence type="ECO:0000256" key="1">
    <source>
        <dbReference type="SAM" id="SignalP"/>
    </source>
</evidence>
<feature type="chain" id="PRO_5035918885" evidence="1">
    <location>
        <begin position="18"/>
        <end position="98"/>
    </location>
</feature>
<feature type="signal peptide" evidence="1">
    <location>
        <begin position="1"/>
        <end position="17"/>
    </location>
</feature>
<evidence type="ECO:0000313" key="3">
    <source>
        <dbReference type="Proteomes" id="UP000835052"/>
    </source>
</evidence>
<dbReference type="Proteomes" id="UP000835052">
    <property type="component" value="Unassembled WGS sequence"/>
</dbReference>
<dbReference type="EMBL" id="CAJGYM010000091">
    <property type="protein sequence ID" value="CAD6197351.1"/>
    <property type="molecule type" value="Genomic_DNA"/>
</dbReference>
<sequence length="98" mass="10863">MNFSILLLLLIATVVLAEDACKGWSEWKNVKNANCSDICGMCGQIQQERSCLGPLNCCKGEPKRTTACGESLCRFPRRACCPGFKKKMIPHVKFYCGV</sequence>
<evidence type="ECO:0000313" key="2">
    <source>
        <dbReference type="EMBL" id="CAD6197351.1"/>
    </source>
</evidence>
<name>A0A8S1HT39_9PELO</name>
<accession>A0A8S1HT39</accession>
<dbReference type="PANTHER" id="PTHR31507">
    <property type="entry name" value="PROTEIN CBG15923"/>
    <property type="match status" value="1"/>
</dbReference>
<dbReference type="AlphaFoldDB" id="A0A8S1HT39"/>
<organism evidence="2 3">
    <name type="scientific">Caenorhabditis auriculariae</name>
    <dbReference type="NCBI Taxonomy" id="2777116"/>
    <lineage>
        <taxon>Eukaryota</taxon>
        <taxon>Metazoa</taxon>
        <taxon>Ecdysozoa</taxon>
        <taxon>Nematoda</taxon>
        <taxon>Chromadorea</taxon>
        <taxon>Rhabditida</taxon>
        <taxon>Rhabditina</taxon>
        <taxon>Rhabditomorpha</taxon>
        <taxon>Rhabditoidea</taxon>
        <taxon>Rhabditidae</taxon>
        <taxon>Peloderinae</taxon>
        <taxon>Caenorhabditis</taxon>
    </lineage>
</organism>
<dbReference type="PANTHER" id="PTHR31507:SF3">
    <property type="entry name" value="TIL DOMAIN-CONTAINING PROTEIN"/>
    <property type="match status" value="1"/>
</dbReference>
<comment type="caution">
    <text evidence="2">The sequence shown here is derived from an EMBL/GenBank/DDBJ whole genome shotgun (WGS) entry which is preliminary data.</text>
</comment>
<keyword evidence="1" id="KW-0732">Signal</keyword>
<gene>
    <name evidence="2" type="ORF">CAUJ_LOCUS13260</name>
</gene>
<reference evidence="2" key="1">
    <citation type="submission" date="2020-10" db="EMBL/GenBank/DDBJ databases">
        <authorList>
            <person name="Kikuchi T."/>
        </authorList>
    </citation>
    <scope>NUCLEOTIDE SEQUENCE</scope>
    <source>
        <strain evidence="2">NKZ352</strain>
    </source>
</reference>
<protein>
    <submittedName>
        <fullName evidence="2">Uncharacterized protein</fullName>
    </submittedName>
</protein>